<dbReference type="InterPro" id="IPR011053">
    <property type="entry name" value="Single_hybrid_motif"/>
</dbReference>
<protein>
    <recommendedName>
        <fullName evidence="3">Biotin-requiring enzyme</fullName>
    </recommendedName>
</protein>
<dbReference type="AlphaFoldDB" id="A0A1S6HP06"/>
<evidence type="ECO:0000313" key="1">
    <source>
        <dbReference type="EMBL" id="AQS37245.1"/>
    </source>
</evidence>
<dbReference type="SUPFAM" id="SSF51230">
    <property type="entry name" value="Single hybrid motif"/>
    <property type="match status" value="1"/>
</dbReference>
<dbReference type="Proteomes" id="UP000189545">
    <property type="component" value="Chromosome"/>
</dbReference>
<dbReference type="Gene3D" id="2.40.50.100">
    <property type="match status" value="1"/>
</dbReference>
<evidence type="ECO:0008006" key="3">
    <source>
        <dbReference type="Google" id="ProtNLM"/>
    </source>
</evidence>
<dbReference type="STRING" id="225848.Sps_02085"/>
<dbReference type="KEGG" id="spsw:Sps_02085"/>
<dbReference type="EMBL" id="CP014782">
    <property type="protein sequence ID" value="AQS37245.1"/>
    <property type="molecule type" value="Genomic_DNA"/>
</dbReference>
<organism evidence="1 2">
    <name type="scientific">Shewanella psychrophila</name>
    <dbReference type="NCBI Taxonomy" id="225848"/>
    <lineage>
        <taxon>Bacteria</taxon>
        <taxon>Pseudomonadati</taxon>
        <taxon>Pseudomonadota</taxon>
        <taxon>Gammaproteobacteria</taxon>
        <taxon>Alteromonadales</taxon>
        <taxon>Shewanellaceae</taxon>
        <taxon>Shewanella</taxon>
    </lineage>
</organism>
<name>A0A1S6HP06_9GAMM</name>
<evidence type="ECO:0000313" key="2">
    <source>
        <dbReference type="Proteomes" id="UP000189545"/>
    </source>
</evidence>
<dbReference type="RefSeq" id="WP_237158048.1">
    <property type="nucleotide sequence ID" value="NZ_CP014782.1"/>
</dbReference>
<keyword evidence="2" id="KW-1185">Reference proteome</keyword>
<accession>A0A1S6HP06</accession>
<reference evidence="1 2" key="1">
    <citation type="submission" date="2016-03" db="EMBL/GenBank/DDBJ databases">
        <title>Complete genome sequence of Shewanella psychrophila WP2, a deep sea bacterium isolated from west Pacific sediment.</title>
        <authorList>
            <person name="Xu G."/>
            <person name="Jian H."/>
        </authorList>
    </citation>
    <scope>NUCLEOTIDE SEQUENCE [LARGE SCALE GENOMIC DNA]</scope>
    <source>
        <strain evidence="1 2">WP2</strain>
    </source>
</reference>
<proteinExistence type="predicted"/>
<sequence>MKMTHVINAIESPFDGVVSAFFFEPGELVTDGTILVEVEPARTKNKAEGRVKA</sequence>
<gene>
    <name evidence="1" type="ORF">Sps_02085</name>
</gene>